<gene>
    <name evidence="2" type="ORF">FisN_16Hu118</name>
</gene>
<accession>A0A1Z5KTR6</accession>
<dbReference type="GO" id="GO:0051260">
    <property type="term" value="P:protein homooligomerization"/>
    <property type="evidence" value="ECO:0007669"/>
    <property type="project" value="InterPro"/>
</dbReference>
<dbReference type="EMBL" id="BDSP01000289">
    <property type="protein sequence ID" value="GAX29441.1"/>
    <property type="molecule type" value="Genomic_DNA"/>
</dbReference>
<proteinExistence type="predicted"/>
<organism evidence="2 3">
    <name type="scientific">Fistulifera solaris</name>
    <name type="common">Oleaginous diatom</name>
    <dbReference type="NCBI Taxonomy" id="1519565"/>
    <lineage>
        <taxon>Eukaryota</taxon>
        <taxon>Sar</taxon>
        <taxon>Stramenopiles</taxon>
        <taxon>Ochrophyta</taxon>
        <taxon>Bacillariophyta</taxon>
        <taxon>Bacillariophyceae</taxon>
        <taxon>Bacillariophycidae</taxon>
        <taxon>Naviculales</taxon>
        <taxon>Naviculaceae</taxon>
        <taxon>Fistulifera</taxon>
    </lineage>
</organism>
<dbReference type="InterPro" id="IPR003131">
    <property type="entry name" value="T1-type_BTB"/>
</dbReference>
<evidence type="ECO:0000313" key="2">
    <source>
        <dbReference type="EMBL" id="GAX29441.1"/>
    </source>
</evidence>
<comment type="caution">
    <text evidence="2">The sequence shown here is derived from an EMBL/GenBank/DDBJ whole genome shotgun (WGS) entry which is preliminary data.</text>
</comment>
<dbReference type="PANTHER" id="PTHR14499:SF136">
    <property type="entry name" value="GH08630P"/>
    <property type="match status" value="1"/>
</dbReference>
<evidence type="ECO:0000313" key="3">
    <source>
        <dbReference type="Proteomes" id="UP000198406"/>
    </source>
</evidence>
<protein>
    <recommendedName>
        <fullName evidence="1">Potassium channel tetramerisation-type BTB domain-containing protein</fullName>
    </recommendedName>
</protein>
<dbReference type="Gene3D" id="3.30.710.10">
    <property type="entry name" value="Potassium Channel Kv1.1, Chain A"/>
    <property type="match status" value="1"/>
</dbReference>
<evidence type="ECO:0000259" key="1">
    <source>
        <dbReference type="Pfam" id="PF02214"/>
    </source>
</evidence>
<name>A0A1Z5KTR6_FISSO</name>
<dbReference type="Pfam" id="PF02214">
    <property type="entry name" value="BTB_2"/>
    <property type="match status" value="1"/>
</dbReference>
<dbReference type="InterPro" id="IPR011333">
    <property type="entry name" value="SKP1/BTB/POZ_sf"/>
</dbReference>
<dbReference type="PANTHER" id="PTHR14499">
    <property type="entry name" value="POTASSIUM CHANNEL TETRAMERIZATION DOMAIN-CONTAINING"/>
    <property type="match status" value="1"/>
</dbReference>
<dbReference type="OrthoDB" id="47419at2759"/>
<dbReference type="AlphaFoldDB" id="A0A1Z5KTR6"/>
<sequence>MSVHEREEEQEAALNEALTNLPKLLTKRRKLLDEREEELNNAFDRLEKEKRTLGCGKDSDVIHLNVGGTLMATLRSTLTYVEDSMLAARFSGRWDESIAKDKDGNFFIDQPIELFLPMIDYIRNLQNEDNSLGPQPSPDVSDFDDDDKKYRKFKRMVEYFGLPLGVFPVALMKVTTEGKKQLLVTGALSSFKIFVQEWGVFELVPSGHARKIKGFEVKIGEAADMQIGWVIKPVVVNTAVSDYDEYIALDVAKGTITCNDDFDESVSTSVQNGKCMNFGKEWFIDGQRVASWCDCWVTKGAVPVFSGKGEWTITVVELGP</sequence>
<keyword evidence="3" id="KW-1185">Reference proteome</keyword>
<dbReference type="InParanoid" id="A0A1Z5KTR6"/>
<reference evidence="2 3" key="1">
    <citation type="journal article" date="2015" name="Plant Cell">
        <title>Oil accumulation by the oleaginous diatom Fistulifera solaris as revealed by the genome and transcriptome.</title>
        <authorList>
            <person name="Tanaka T."/>
            <person name="Maeda Y."/>
            <person name="Veluchamy A."/>
            <person name="Tanaka M."/>
            <person name="Abida H."/>
            <person name="Marechal E."/>
            <person name="Bowler C."/>
            <person name="Muto M."/>
            <person name="Sunaga Y."/>
            <person name="Tanaka M."/>
            <person name="Yoshino T."/>
            <person name="Taniguchi T."/>
            <person name="Fukuda Y."/>
            <person name="Nemoto M."/>
            <person name="Matsumoto M."/>
            <person name="Wong P.S."/>
            <person name="Aburatani S."/>
            <person name="Fujibuchi W."/>
        </authorList>
    </citation>
    <scope>NUCLEOTIDE SEQUENCE [LARGE SCALE GENOMIC DNA]</scope>
    <source>
        <strain evidence="2 3">JPCC DA0580</strain>
    </source>
</reference>
<dbReference type="Proteomes" id="UP000198406">
    <property type="component" value="Unassembled WGS sequence"/>
</dbReference>
<feature type="domain" description="Potassium channel tetramerisation-type BTB" evidence="1">
    <location>
        <begin position="62"/>
        <end position="124"/>
    </location>
</feature>
<dbReference type="SUPFAM" id="SSF54695">
    <property type="entry name" value="POZ domain"/>
    <property type="match status" value="1"/>
</dbReference>